<gene>
    <name evidence="1" type="ORF">NCTC13316_00423</name>
</gene>
<dbReference type="AlphaFoldDB" id="A0A378JH68"/>
<evidence type="ECO:0000313" key="2">
    <source>
        <dbReference type="Proteomes" id="UP000254794"/>
    </source>
</evidence>
<evidence type="ECO:0000313" key="1">
    <source>
        <dbReference type="EMBL" id="STX50347.1"/>
    </source>
</evidence>
<proteinExistence type="predicted"/>
<dbReference type="RefSeq" id="WP_115330072.1">
    <property type="nucleotide sequence ID" value="NZ_CAAAHP010000009.1"/>
</dbReference>
<sequence>MTKYSPQPFKNFLASLVAQKKLSIELLIEILGKKTANRILDNADNEIGAPVLGTGNIPVLQGQLHETLGAIPDLKAQIAQDEEKIMMQRHLNFK</sequence>
<keyword evidence="2" id="KW-1185">Reference proteome</keyword>
<protein>
    <submittedName>
        <fullName evidence="1">Uncharacterized protein</fullName>
    </submittedName>
</protein>
<dbReference type="Proteomes" id="UP000254794">
    <property type="component" value="Unassembled WGS sequence"/>
</dbReference>
<name>A0A378JH68_9GAMM</name>
<dbReference type="EMBL" id="UGOD01000001">
    <property type="protein sequence ID" value="STX50347.1"/>
    <property type="molecule type" value="Genomic_DNA"/>
</dbReference>
<organism evidence="1 2">
    <name type="scientific">Legionella busanensis</name>
    <dbReference type="NCBI Taxonomy" id="190655"/>
    <lineage>
        <taxon>Bacteria</taxon>
        <taxon>Pseudomonadati</taxon>
        <taxon>Pseudomonadota</taxon>
        <taxon>Gammaproteobacteria</taxon>
        <taxon>Legionellales</taxon>
        <taxon>Legionellaceae</taxon>
        <taxon>Legionella</taxon>
    </lineage>
</organism>
<reference evidence="1 2" key="1">
    <citation type="submission" date="2018-06" db="EMBL/GenBank/DDBJ databases">
        <authorList>
            <consortium name="Pathogen Informatics"/>
            <person name="Doyle S."/>
        </authorList>
    </citation>
    <scope>NUCLEOTIDE SEQUENCE [LARGE SCALE GENOMIC DNA]</scope>
    <source>
        <strain evidence="1 2">NCTC13316</strain>
    </source>
</reference>
<accession>A0A378JH68</accession>
<dbReference type="OrthoDB" id="5652828at2"/>